<evidence type="ECO:0000256" key="3">
    <source>
        <dbReference type="ARBA" id="ARBA00022692"/>
    </source>
</evidence>
<dbReference type="Gene3D" id="1.20.950.20">
    <property type="entry name" value="Transmembrane di-heme cytochromes, Chain C"/>
    <property type="match status" value="1"/>
</dbReference>
<keyword evidence="5 6" id="KW-0472">Membrane</keyword>
<keyword evidence="3 6" id="KW-0812">Transmembrane</keyword>
<dbReference type="AlphaFoldDB" id="A0A4S8P9S4"/>
<dbReference type="GO" id="GO:0022904">
    <property type="term" value="P:respiratory electron transport chain"/>
    <property type="evidence" value="ECO:0007669"/>
    <property type="project" value="InterPro"/>
</dbReference>
<evidence type="ECO:0000256" key="5">
    <source>
        <dbReference type="ARBA" id="ARBA00023136"/>
    </source>
</evidence>
<feature type="transmembrane region" description="Helical" evidence="6">
    <location>
        <begin position="173"/>
        <end position="192"/>
    </location>
</feature>
<dbReference type="GO" id="GO:0005886">
    <property type="term" value="C:plasma membrane"/>
    <property type="evidence" value="ECO:0007669"/>
    <property type="project" value="UniProtKB-SubCell"/>
</dbReference>
<dbReference type="InterPro" id="IPR011577">
    <property type="entry name" value="Cyt_b561_bac/Ni-Hgenase"/>
</dbReference>
<dbReference type="RefSeq" id="WP_136531538.1">
    <property type="nucleotide sequence ID" value="NZ_STGX01000017.1"/>
</dbReference>
<dbReference type="GO" id="GO:0009055">
    <property type="term" value="F:electron transfer activity"/>
    <property type="evidence" value="ECO:0007669"/>
    <property type="project" value="InterPro"/>
</dbReference>
<evidence type="ECO:0000313" key="8">
    <source>
        <dbReference type="EMBL" id="THV24569.1"/>
    </source>
</evidence>
<sequence>MTTEAEPGGPAREGTVVRNRAPARWFHAAVYLSVLVLMATGWWLTLGREGDPSLLARATGFADAEIHTVVGWVLAGLAVAGLAFGPKGLRALVVDSARLRRSDLRWFARWPKAVFTGRFARHEGRFDPGQRIANLVMVALLSALVVSGVGLWAVSGGPAFVWFNRVHRWSTYAFTPVVLGHILIAAGVLPGYRGVWRAMHLGGRLRRRDAARVWPGWLERRDDEEGGRRG</sequence>
<dbReference type="Proteomes" id="UP000305792">
    <property type="component" value="Unassembled WGS sequence"/>
</dbReference>
<dbReference type="InterPro" id="IPR016174">
    <property type="entry name" value="Di-haem_cyt_TM"/>
</dbReference>
<evidence type="ECO:0000256" key="1">
    <source>
        <dbReference type="ARBA" id="ARBA00004651"/>
    </source>
</evidence>
<evidence type="ECO:0000256" key="6">
    <source>
        <dbReference type="SAM" id="Phobius"/>
    </source>
</evidence>
<feature type="transmembrane region" description="Helical" evidence="6">
    <location>
        <begin position="132"/>
        <end position="153"/>
    </location>
</feature>
<evidence type="ECO:0000259" key="7">
    <source>
        <dbReference type="Pfam" id="PF01292"/>
    </source>
</evidence>
<comment type="subcellular location">
    <subcellularLocation>
        <location evidence="1">Cell membrane</location>
        <topology evidence="1">Multi-pass membrane protein</topology>
    </subcellularLocation>
</comment>
<protein>
    <submittedName>
        <fullName evidence="8">Cytochrome b/b6 domain-containing protein</fullName>
    </submittedName>
</protein>
<keyword evidence="2" id="KW-1003">Cell membrane</keyword>
<feature type="transmembrane region" description="Helical" evidence="6">
    <location>
        <begin position="28"/>
        <end position="46"/>
    </location>
</feature>
<evidence type="ECO:0000256" key="4">
    <source>
        <dbReference type="ARBA" id="ARBA00022989"/>
    </source>
</evidence>
<feature type="transmembrane region" description="Helical" evidence="6">
    <location>
        <begin position="66"/>
        <end position="84"/>
    </location>
</feature>
<keyword evidence="9" id="KW-1185">Reference proteome</keyword>
<gene>
    <name evidence="8" type="ORF">E9998_20390</name>
</gene>
<feature type="domain" description="Cytochrome b561 bacterial/Ni-hydrogenase" evidence="7">
    <location>
        <begin position="21"/>
        <end position="199"/>
    </location>
</feature>
<accession>A0A4S8P9S4</accession>
<comment type="caution">
    <text evidence="8">The sequence shown here is derived from an EMBL/GenBank/DDBJ whole genome shotgun (WGS) entry which is preliminary data.</text>
</comment>
<keyword evidence="4 6" id="KW-1133">Transmembrane helix</keyword>
<proteinExistence type="predicted"/>
<evidence type="ECO:0000313" key="9">
    <source>
        <dbReference type="Proteomes" id="UP000305792"/>
    </source>
</evidence>
<reference evidence="8 9" key="1">
    <citation type="journal article" date="2018" name="Int. J. Syst. Evol. Microbiol.">
        <title>Glycomyces paridis sp. nov., isolated from the medicinal plant Paris polyphylla.</title>
        <authorList>
            <person name="Fang X.M."/>
            <person name="Bai J.L."/>
            <person name="Su J."/>
            <person name="Zhao L.L."/>
            <person name="Liu H.Y."/>
            <person name="Ma B.P."/>
            <person name="Zhang Y.Q."/>
            <person name="Yu L.Y."/>
        </authorList>
    </citation>
    <scope>NUCLEOTIDE SEQUENCE [LARGE SCALE GENOMIC DNA]</scope>
    <source>
        <strain evidence="8 9">CPCC 204357</strain>
    </source>
</reference>
<name>A0A4S8P9S4_9ACTN</name>
<dbReference type="SUPFAM" id="SSF81342">
    <property type="entry name" value="Transmembrane di-heme cytochromes"/>
    <property type="match status" value="1"/>
</dbReference>
<dbReference type="Pfam" id="PF01292">
    <property type="entry name" value="Ni_hydr_CYTB"/>
    <property type="match status" value="1"/>
</dbReference>
<dbReference type="EMBL" id="STGX01000017">
    <property type="protein sequence ID" value="THV24569.1"/>
    <property type="molecule type" value="Genomic_DNA"/>
</dbReference>
<dbReference type="OrthoDB" id="3356835at2"/>
<organism evidence="8 9">
    <name type="scientific">Glycomyces paridis</name>
    <dbReference type="NCBI Taxonomy" id="2126555"/>
    <lineage>
        <taxon>Bacteria</taxon>
        <taxon>Bacillati</taxon>
        <taxon>Actinomycetota</taxon>
        <taxon>Actinomycetes</taxon>
        <taxon>Glycomycetales</taxon>
        <taxon>Glycomycetaceae</taxon>
        <taxon>Glycomyces</taxon>
    </lineage>
</organism>
<evidence type="ECO:0000256" key="2">
    <source>
        <dbReference type="ARBA" id="ARBA00022475"/>
    </source>
</evidence>